<keyword evidence="5" id="KW-1185">Reference proteome</keyword>
<dbReference type="SUPFAM" id="SSF48403">
    <property type="entry name" value="Ankyrin repeat"/>
    <property type="match status" value="1"/>
</dbReference>
<dbReference type="FunFam" id="1.25.40.20:FF:000601">
    <property type="entry name" value="Uncharacterized protein"/>
    <property type="match status" value="1"/>
</dbReference>
<gene>
    <name evidence="6" type="primary">LOC105131196</name>
</gene>
<evidence type="ECO:0000256" key="3">
    <source>
        <dbReference type="SAM" id="Phobius"/>
    </source>
</evidence>
<feature type="region of interest" description="Disordered" evidence="2">
    <location>
        <begin position="1"/>
        <end position="23"/>
    </location>
</feature>
<dbReference type="PANTHER" id="PTHR24177:SF33">
    <property type="entry name" value="ANKYRIN REPEAT FAMILY PROTEIN"/>
    <property type="match status" value="1"/>
</dbReference>
<keyword evidence="3" id="KW-0472">Membrane</keyword>
<keyword evidence="1" id="KW-0040">ANK repeat</keyword>
<feature type="transmembrane region" description="Helical" evidence="3">
    <location>
        <begin position="560"/>
        <end position="585"/>
    </location>
</feature>
<protein>
    <submittedName>
        <fullName evidence="6">Uncharacterized protein LOC105131196 isoform X1</fullName>
    </submittedName>
</protein>
<dbReference type="Gene3D" id="1.25.40.20">
    <property type="entry name" value="Ankyrin repeat-containing domain"/>
    <property type="match status" value="1"/>
</dbReference>
<dbReference type="PANTHER" id="PTHR24177">
    <property type="entry name" value="CASKIN"/>
    <property type="match status" value="1"/>
</dbReference>
<dbReference type="Proteomes" id="UP000694918">
    <property type="component" value="Unplaced"/>
</dbReference>
<dbReference type="InterPro" id="IPR002110">
    <property type="entry name" value="Ankyrin_rpt"/>
</dbReference>
<dbReference type="SMART" id="SM00248">
    <property type="entry name" value="ANK"/>
    <property type="match status" value="3"/>
</dbReference>
<dbReference type="GO" id="GO:0016020">
    <property type="term" value="C:membrane"/>
    <property type="evidence" value="ECO:0007669"/>
    <property type="project" value="TreeGrafter"/>
</dbReference>
<accession>A0AAJ6XVB1</accession>
<dbReference type="AlphaFoldDB" id="A0AAJ6XVB1"/>
<feature type="transmembrane region" description="Helical" evidence="3">
    <location>
        <begin position="591"/>
        <end position="610"/>
    </location>
</feature>
<sequence>MDVDSSKSTRKLKSRAPSVSKDSSSMEYDTTYIQYLPLYKAVDNGDLEATMKFLEEHPDGLTASISADGDTALHVAVLAGHREIVEELVDRLEPDKLTIRNRNNATALNYAAIGGITSIAEDLVAKNGGLLKVANQNGHIPVVVASLYGHKGMVRYLYSVSPKEELSPATNNKNGVMLLTTCIMDELYDIALDLLQQFPQLAFDQDSDKDTALDMLAQKPSAFPSGTQLAWWQQWIYNGIRVPHSLASSHSHGDIERPNKGPTDRRNIVKRASDQLLVMAWKGLKIFVPAIKKMYNLKLIHGQALAVLCCLCEQISTLHRSDFKEIGVHKAVFNAVKHGIVEFIVEIVRHYPDMIWCEDDLNRGIFLYATLQRQEKIFSLIYKMGAKKNSMATSWDKYHNNILHQAAFLAPSSQLDRVSGAALQMQRELQWYKEVESIVQPKYREMINSNRKTPQALFTEQHRKLMEEGEKWMKDTSESCTVVAALISTIMFAAIFTVPGGYDQYSGIPIYLHRNSFMVFMVSDAMSLFASASSLLMFLGILTSRYREEDFLNSLPTKMIVGLSCLFFSIATMMITFGITLFVMLRDRFPWISFPIILLASLPVTLFALLQFPLLVEIFFSTYGLGIFDKPKKWMICTTSQQRSGTLADHDMQGWHISRPRNAGMRRPRCVIVERQGGRDHDV</sequence>
<feature type="repeat" description="ANK" evidence="1">
    <location>
        <begin position="68"/>
        <end position="91"/>
    </location>
</feature>
<name>A0AAJ6XVB1_POPEU</name>
<reference evidence="6" key="1">
    <citation type="submission" date="2025-08" db="UniProtKB">
        <authorList>
            <consortium name="RefSeq"/>
        </authorList>
    </citation>
    <scope>IDENTIFICATION</scope>
</reference>
<evidence type="ECO:0000256" key="2">
    <source>
        <dbReference type="SAM" id="MobiDB-lite"/>
    </source>
</evidence>
<evidence type="ECO:0000313" key="5">
    <source>
        <dbReference type="Proteomes" id="UP000694918"/>
    </source>
</evidence>
<keyword evidence="3" id="KW-1133">Transmembrane helix</keyword>
<feature type="transmembrane region" description="Helical" evidence="3">
    <location>
        <begin position="518"/>
        <end position="539"/>
    </location>
</feature>
<feature type="transmembrane region" description="Helical" evidence="3">
    <location>
        <begin position="480"/>
        <end position="498"/>
    </location>
</feature>
<dbReference type="KEGG" id="peu:105131196"/>
<keyword evidence="3" id="KW-0812">Transmembrane</keyword>
<dbReference type="RefSeq" id="XP_011032351.1">
    <property type="nucleotide sequence ID" value="XM_011034049.1"/>
</dbReference>
<dbReference type="Pfam" id="PF13962">
    <property type="entry name" value="PGG"/>
    <property type="match status" value="1"/>
</dbReference>
<dbReference type="GeneID" id="105131196"/>
<evidence type="ECO:0000259" key="4">
    <source>
        <dbReference type="Pfam" id="PF13962"/>
    </source>
</evidence>
<dbReference type="Pfam" id="PF12796">
    <property type="entry name" value="Ank_2"/>
    <property type="match status" value="1"/>
</dbReference>
<organism evidence="5 6">
    <name type="scientific">Populus euphratica</name>
    <name type="common">Euphrates poplar</name>
    <dbReference type="NCBI Taxonomy" id="75702"/>
    <lineage>
        <taxon>Eukaryota</taxon>
        <taxon>Viridiplantae</taxon>
        <taxon>Streptophyta</taxon>
        <taxon>Embryophyta</taxon>
        <taxon>Tracheophyta</taxon>
        <taxon>Spermatophyta</taxon>
        <taxon>Magnoliopsida</taxon>
        <taxon>eudicotyledons</taxon>
        <taxon>Gunneridae</taxon>
        <taxon>Pentapetalae</taxon>
        <taxon>rosids</taxon>
        <taxon>fabids</taxon>
        <taxon>Malpighiales</taxon>
        <taxon>Salicaceae</taxon>
        <taxon>Saliceae</taxon>
        <taxon>Populus</taxon>
    </lineage>
</organism>
<evidence type="ECO:0000256" key="1">
    <source>
        <dbReference type="PROSITE-ProRule" id="PRU00023"/>
    </source>
</evidence>
<proteinExistence type="predicted"/>
<dbReference type="InterPro" id="IPR036770">
    <property type="entry name" value="Ankyrin_rpt-contain_sf"/>
</dbReference>
<feature type="domain" description="PGG" evidence="4">
    <location>
        <begin position="470"/>
        <end position="583"/>
    </location>
</feature>
<dbReference type="InterPro" id="IPR026961">
    <property type="entry name" value="PGG_dom"/>
</dbReference>
<dbReference type="PROSITE" id="PS50088">
    <property type="entry name" value="ANK_REPEAT"/>
    <property type="match status" value="1"/>
</dbReference>
<evidence type="ECO:0000313" key="6">
    <source>
        <dbReference type="RefSeq" id="XP_011032351.1"/>
    </source>
</evidence>
<dbReference type="PROSITE" id="PS50297">
    <property type="entry name" value="ANK_REP_REGION"/>
    <property type="match status" value="1"/>
</dbReference>